<organism evidence="8 9">
    <name type="scientific">Microcella humidisoli</name>
    <dbReference type="NCBI Taxonomy" id="2963406"/>
    <lineage>
        <taxon>Bacteria</taxon>
        <taxon>Bacillati</taxon>
        <taxon>Actinomycetota</taxon>
        <taxon>Actinomycetes</taxon>
        <taxon>Micrococcales</taxon>
        <taxon>Microbacteriaceae</taxon>
        <taxon>Microcella</taxon>
    </lineage>
</organism>
<evidence type="ECO:0000259" key="7">
    <source>
        <dbReference type="Pfam" id="PF00933"/>
    </source>
</evidence>
<evidence type="ECO:0000256" key="3">
    <source>
        <dbReference type="ARBA" id="ARBA00012663"/>
    </source>
</evidence>
<dbReference type="Gene3D" id="3.20.20.300">
    <property type="entry name" value="Glycoside hydrolase, family 3, N-terminal domain"/>
    <property type="match status" value="1"/>
</dbReference>
<feature type="domain" description="Glycoside hydrolase family 3 N-terminal" evidence="7">
    <location>
        <begin position="62"/>
        <end position="383"/>
    </location>
</feature>
<keyword evidence="5" id="KW-0326">Glycosidase</keyword>
<evidence type="ECO:0000256" key="4">
    <source>
        <dbReference type="ARBA" id="ARBA00022801"/>
    </source>
</evidence>
<evidence type="ECO:0000313" key="8">
    <source>
        <dbReference type="EMBL" id="UTT61999.1"/>
    </source>
</evidence>
<evidence type="ECO:0000313" key="9">
    <source>
        <dbReference type="Proteomes" id="UP001060039"/>
    </source>
</evidence>
<feature type="chain" id="PRO_5045582875" description="beta-N-acetylhexosaminidase" evidence="6">
    <location>
        <begin position="29"/>
        <end position="418"/>
    </location>
</feature>
<accession>A0ABY5FV38</accession>
<protein>
    <recommendedName>
        <fullName evidence="3">beta-N-acetylhexosaminidase</fullName>
        <ecNumber evidence="3">3.2.1.52</ecNumber>
    </recommendedName>
</protein>
<dbReference type="Pfam" id="PF00933">
    <property type="entry name" value="Glyco_hydro_3"/>
    <property type="match status" value="1"/>
</dbReference>
<dbReference type="InterPro" id="IPR017853">
    <property type="entry name" value="GH"/>
</dbReference>
<keyword evidence="6" id="KW-0732">Signal</keyword>
<dbReference type="EMBL" id="CP101497">
    <property type="protein sequence ID" value="UTT61999.1"/>
    <property type="molecule type" value="Genomic_DNA"/>
</dbReference>
<dbReference type="GO" id="GO:0016787">
    <property type="term" value="F:hydrolase activity"/>
    <property type="evidence" value="ECO:0007669"/>
    <property type="project" value="UniProtKB-KW"/>
</dbReference>
<name>A0ABY5FV38_9MICO</name>
<dbReference type="InterPro" id="IPR001764">
    <property type="entry name" value="Glyco_hydro_3_N"/>
</dbReference>
<evidence type="ECO:0000256" key="6">
    <source>
        <dbReference type="SAM" id="SignalP"/>
    </source>
</evidence>
<dbReference type="PROSITE" id="PS51257">
    <property type="entry name" value="PROKAR_LIPOPROTEIN"/>
    <property type="match status" value="1"/>
</dbReference>
<gene>
    <name evidence="8" type="ORF">NNL39_10010</name>
</gene>
<evidence type="ECO:0000256" key="2">
    <source>
        <dbReference type="ARBA" id="ARBA00005336"/>
    </source>
</evidence>
<comment type="similarity">
    <text evidence="2">Belongs to the glycosyl hydrolase 3 family.</text>
</comment>
<evidence type="ECO:0000256" key="5">
    <source>
        <dbReference type="ARBA" id="ARBA00023295"/>
    </source>
</evidence>
<dbReference type="RefSeq" id="WP_255159140.1">
    <property type="nucleotide sequence ID" value="NZ_CP101497.1"/>
</dbReference>
<dbReference type="InterPro" id="IPR036962">
    <property type="entry name" value="Glyco_hydro_3_N_sf"/>
</dbReference>
<keyword evidence="4 8" id="KW-0378">Hydrolase</keyword>
<feature type="signal peptide" evidence="6">
    <location>
        <begin position="1"/>
        <end position="28"/>
    </location>
</feature>
<dbReference type="SUPFAM" id="SSF51445">
    <property type="entry name" value="(Trans)glycosidases"/>
    <property type="match status" value="1"/>
</dbReference>
<dbReference type="Proteomes" id="UP001060039">
    <property type="component" value="Chromosome"/>
</dbReference>
<proteinExistence type="inferred from homology"/>
<comment type="catalytic activity">
    <reaction evidence="1">
        <text>Hydrolysis of terminal non-reducing N-acetyl-D-hexosamine residues in N-acetyl-beta-D-hexosaminides.</text>
        <dbReference type="EC" id="3.2.1.52"/>
    </reaction>
</comment>
<reference evidence="8" key="1">
    <citation type="submission" date="2022-07" db="EMBL/GenBank/DDBJ databases">
        <title>Taxonomic analysis of Microcella humidisoli nov. sp., isolated from riverside soil.</title>
        <authorList>
            <person name="Molina K.M."/>
            <person name="Kim S.B."/>
        </authorList>
    </citation>
    <scope>NUCLEOTIDE SEQUENCE</scope>
    <source>
        <strain evidence="8">MMS21-STM10</strain>
    </source>
</reference>
<dbReference type="EC" id="3.2.1.52" evidence="3"/>
<keyword evidence="9" id="KW-1185">Reference proteome</keyword>
<evidence type="ECO:0000256" key="1">
    <source>
        <dbReference type="ARBA" id="ARBA00001231"/>
    </source>
</evidence>
<dbReference type="PANTHER" id="PTHR30480">
    <property type="entry name" value="BETA-HEXOSAMINIDASE-RELATED"/>
    <property type="match status" value="1"/>
</dbReference>
<dbReference type="PANTHER" id="PTHR30480:SF13">
    <property type="entry name" value="BETA-HEXOSAMINIDASE"/>
    <property type="match status" value="1"/>
</dbReference>
<dbReference type="InterPro" id="IPR050226">
    <property type="entry name" value="NagZ_Beta-hexosaminidase"/>
</dbReference>
<sequence length="418" mass="43719">MRRRGPTRLGRAAALALAAVIVVTGCTAEPPPPEPQPGRLVGAPAPLDVTEVYLQQRIAAMTLREKLAALVMVHVPGTDAARIRSVLDRYGFGGVIIMGDNVGGPARTVAGLTGALSSEAGLPVLTAIDQEGGIVRRLREDDAAAARELRGLPASAAEQAFRTRAALVAEAGVLINFGIVADVTPDSSSFIRSRTLGESPSAAAERVAAAVRGELGTVLSTLKHFPGHGASPDDSHISIPRSSIGMRAWRATHAVPFRAGIEAGAPLVMMGHLQFDRISPLPASLSPTWVTILRQQLGFDGVIVTDDLLMLQRSGLPEYENPLRNAIRALAAGNDIVLFVLPADPGSVGVDLTGLLDALERAVGDGRLVEARIDASLHRVLSLRRAASGLVEPYVDCGPKCWGESPRSLALADVPPTG</sequence>